<accession>A0A411B3U7</accession>
<dbReference type="Proteomes" id="UP000289178">
    <property type="component" value="Segment"/>
</dbReference>
<organism evidence="2 3">
    <name type="scientific">Streptomyces phage Sebastisaurus</name>
    <dbReference type="NCBI Taxonomy" id="2510572"/>
    <lineage>
        <taxon>Viruses</taxon>
        <taxon>Duplodnaviria</taxon>
        <taxon>Heunggongvirae</taxon>
        <taxon>Uroviricota</taxon>
        <taxon>Caudoviricetes</taxon>
        <taxon>Colingsworthviridae</taxon>
        <taxon>Sebastisaurusvirus</taxon>
        <taxon>Sebastisaurusvirus sebastisaurus</taxon>
    </lineage>
</organism>
<gene>
    <name evidence="2" type="primary">16</name>
    <name evidence="2" type="ORF">SEA_SEBASTISAURUS_16</name>
</gene>
<evidence type="ECO:0000313" key="2">
    <source>
        <dbReference type="EMBL" id="QAX95004.1"/>
    </source>
</evidence>
<dbReference type="EMBL" id="MK450433">
    <property type="protein sequence ID" value="QAX95004.1"/>
    <property type="molecule type" value="Genomic_DNA"/>
</dbReference>
<proteinExistence type="predicted"/>
<sequence length="212" mass="23256">MAIQTNALPPSLLTEIQEMQRRITALERKPKLGSVNQPMPFSSYQSPSLEGTVGENEGPHTLGVINSTGLNQPVIICQIPFHLPYVAAGPPDVSVRVWIRDFSTQGKTREFTIDKTSDLPAPNNGFTRRLTFSWIHPQPIGFDDPNEWKGFVVEYKVLKNAQVDGEWVTVGMGAPYLVTGVPLGTYQEETTDGNPRINGVLTPTDGGPAQWG</sequence>
<protein>
    <submittedName>
        <fullName evidence="2">Minor tail protein</fullName>
    </submittedName>
</protein>
<name>A0A411B3U7_9CAUD</name>
<reference evidence="2 3" key="1">
    <citation type="submission" date="2019-01" db="EMBL/GenBank/DDBJ databases">
        <authorList>
            <person name="Layton S.R."/>
            <person name="Mercado N.B."/>
            <person name="Kim T."/>
            <person name="Hughes L.E."/>
            <person name="Garlena R.A."/>
            <person name="Russell D.A."/>
            <person name="Pope W.H."/>
            <person name="Jacobs-Sera D."/>
            <person name="Hatfull G.F."/>
        </authorList>
    </citation>
    <scope>NUCLEOTIDE SEQUENCE [LARGE SCALE GENOMIC DNA]</scope>
</reference>
<feature type="region of interest" description="Disordered" evidence="1">
    <location>
        <begin position="189"/>
        <end position="212"/>
    </location>
</feature>
<evidence type="ECO:0000313" key="3">
    <source>
        <dbReference type="Proteomes" id="UP000289178"/>
    </source>
</evidence>
<keyword evidence="3" id="KW-1185">Reference proteome</keyword>
<evidence type="ECO:0000256" key="1">
    <source>
        <dbReference type="SAM" id="MobiDB-lite"/>
    </source>
</evidence>